<gene>
    <name evidence="4" type="ORF">V1264_004192</name>
</gene>
<organism evidence="4 5">
    <name type="scientific">Littorina saxatilis</name>
    <dbReference type="NCBI Taxonomy" id="31220"/>
    <lineage>
        <taxon>Eukaryota</taxon>
        <taxon>Metazoa</taxon>
        <taxon>Spiralia</taxon>
        <taxon>Lophotrochozoa</taxon>
        <taxon>Mollusca</taxon>
        <taxon>Gastropoda</taxon>
        <taxon>Caenogastropoda</taxon>
        <taxon>Littorinimorpha</taxon>
        <taxon>Littorinoidea</taxon>
        <taxon>Littorinidae</taxon>
        <taxon>Littorina</taxon>
    </lineage>
</organism>
<keyword evidence="5" id="KW-1185">Reference proteome</keyword>
<dbReference type="Pfam" id="PF00144">
    <property type="entry name" value="Beta-lactamase"/>
    <property type="match status" value="1"/>
</dbReference>
<name>A0AAN9B1J3_9CAEN</name>
<comment type="caution">
    <text evidence="4">The sequence shown here is derived from an EMBL/GenBank/DDBJ whole genome shotgun (WGS) entry which is preliminary data.</text>
</comment>
<sequence length="335" mass="37345">MPSFLSLWVILGAIGLLSPGSSAVKGQNAIESVPAKQRDLSNVFSGDQIRRVPSAEKYAIRDPHSEQRQVDKLHIEPGQKSKPKGPQQLKKRLMEDFTMAKQKCVDILKRAAIQKQEKKAAQNTEKKTDEDCNRQANILETRESQREEKKVVQQLKEKATEDFIKAVMTCKDVPGLAVAVVSDGDSWTKGFGVQDLVKKTPVDTKTHFAIGSLTKAFTSALLAVALQEANKKGQKVTWQSTAGSIIGEDFKLTKRLEQNVTLEDLLSHRTGLMAADIMAVAGFPPYSRSQFISRLHFLPAVVAFRKHFHYNNWMYSLAGDISEHLLQNSWEVSVS</sequence>
<feature type="compositionally biased region" description="Basic and acidic residues" evidence="1">
    <location>
        <begin position="54"/>
        <end position="79"/>
    </location>
</feature>
<feature type="domain" description="Beta-lactamase-related" evidence="3">
    <location>
        <begin position="162"/>
        <end position="334"/>
    </location>
</feature>
<dbReference type="InterPro" id="IPR012338">
    <property type="entry name" value="Beta-lactam/transpept-like"/>
</dbReference>
<dbReference type="InterPro" id="IPR050491">
    <property type="entry name" value="AmpC-like"/>
</dbReference>
<evidence type="ECO:0000313" key="4">
    <source>
        <dbReference type="EMBL" id="KAK7097177.1"/>
    </source>
</evidence>
<dbReference type="EMBL" id="JBAMIC010000013">
    <property type="protein sequence ID" value="KAK7097177.1"/>
    <property type="molecule type" value="Genomic_DNA"/>
</dbReference>
<feature type="signal peptide" evidence="2">
    <location>
        <begin position="1"/>
        <end position="23"/>
    </location>
</feature>
<keyword evidence="2" id="KW-0732">Signal</keyword>
<evidence type="ECO:0000256" key="2">
    <source>
        <dbReference type="SAM" id="SignalP"/>
    </source>
</evidence>
<protein>
    <recommendedName>
        <fullName evidence="3">Beta-lactamase-related domain-containing protein</fullName>
    </recommendedName>
</protein>
<evidence type="ECO:0000313" key="5">
    <source>
        <dbReference type="Proteomes" id="UP001374579"/>
    </source>
</evidence>
<feature type="region of interest" description="Disordered" evidence="1">
    <location>
        <begin position="54"/>
        <end position="88"/>
    </location>
</feature>
<reference evidence="4 5" key="1">
    <citation type="submission" date="2024-02" db="EMBL/GenBank/DDBJ databases">
        <title>Chromosome-scale genome assembly of the rough periwinkle Littorina saxatilis.</title>
        <authorList>
            <person name="De Jode A."/>
            <person name="Faria R."/>
            <person name="Formenti G."/>
            <person name="Sims Y."/>
            <person name="Smith T.P."/>
            <person name="Tracey A."/>
            <person name="Wood J.M.D."/>
            <person name="Zagrodzka Z.B."/>
            <person name="Johannesson K."/>
            <person name="Butlin R.K."/>
            <person name="Leder E.H."/>
        </authorList>
    </citation>
    <scope>NUCLEOTIDE SEQUENCE [LARGE SCALE GENOMIC DNA]</scope>
    <source>
        <strain evidence="4">Snail1</strain>
        <tissue evidence="4">Muscle</tissue>
    </source>
</reference>
<proteinExistence type="predicted"/>
<dbReference type="AlphaFoldDB" id="A0AAN9B1J3"/>
<evidence type="ECO:0000256" key="1">
    <source>
        <dbReference type="SAM" id="MobiDB-lite"/>
    </source>
</evidence>
<dbReference type="SUPFAM" id="SSF56601">
    <property type="entry name" value="beta-lactamase/transpeptidase-like"/>
    <property type="match status" value="1"/>
</dbReference>
<evidence type="ECO:0000259" key="3">
    <source>
        <dbReference type="Pfam" id="PF00144"/>
    </source>
</evidence>
<accession>A0AAN9B1J3</accession>
<feature type="chain" id="PRO_5042822439" description="Beta-lactamase-related domain-containing protein" evidence="2">
    <location>
        <begin position="24"/>
        <end position="335"/>
    </location>
</feature>
<dbReference type="InterPro" id="IPR001466">
    <property type="entry name" value="Beta-lactam-related"/>
</dbReference>
<dbReference type="PANTHER" id="PTHR46825">
    <property type="entry name" value="D-ALANYL-D-ALANINE-CARBOXYPEPTIDASE/ENDOPEPTIDASE AMPH"/>
    <property type="match status" value="1"/>
</dbReference>
<dbReference type="Proteomes" id="UP001374579">
    <property type="component" value="Unassembled WGS sequence"/>
</dbReference>
<dbReference type="Gene3D" id="3.40.710.10">
    <property type="entry name" value="DD-peptidase/beta-lactamase superfamily"/>
    <property type="match status" value="1"/>
</dbReference>
<dbReference type="PANTHER" id="PTHR46825:SF15">
    <property type="entry name" value="BETA-LACTAMASE-RELATED DOMAIN-CONTAINING PROTEIN"/>
    <property type="match status" value="1"/>
</dbReference>